<dbReference type="EMBL" id="JBAHYK010000093">
    <property type="protein sequence ID" value="KAL0578580.1"/>
    <property type="molecule type" value="Genomic_DNA"/>
</dbReference>
<keyword evidence="3" id="KW-1185">Reference proteome</keyword>
<feature type="signal peptide" evidence="1">
    <location>
        <begin position="1"/>
        <end position="18"/>
    </location>
</feature>
<feature type="chain" id="PRO_5046343273" evidence="1">
    <location>
        <begin position="19"/>
        <end position="199"/>
    </location>
</feature>
<gene>
    <name evidence="2" type="ORF">V5O48_003430</name>
</gene>
<comment type="caution">
    <text evidence="2">The sequence shown here is derived from an EMBL/GenBank/DDBJ whole genome shotgun (WGS) entry which is preliminary data.</text>
</comment>
<accession>A0ABR3FSX2</accession>
<keyword evidence="1" id="KW-0732">Signal</keyword>
<proteinExistence type="predicted"/>
<organism evidence="2 3">
    <name type="scientific">Marasmius crinis-equi</name>
    <dbReference type="NCBI Taxonomy" id="585013"/>
    <lineage>
        <taxon>Eukaryota</taxon>
        <taxon>Fungi</taxon>
        <taxon>Dikarya</taxon>
        <taxon>Basidiomycota</taxon>
        <taxon>Agaricomycotina</taxon>
        <taxon>Agaricomycetes</taxon>
        <taxon>Agaricomycetidae</taxon>
        <taxon>Agaricales</taxon>
        <taxon>Marasmiineae</taxon>
        <taxon>Marasmiaceae</taxon>
        <taxon>Marasmius</taxon>
    </lineage>
</organism>
<name>A0ABR3FSX2_9AGAR</name>
<reference evidence="2 3" key="1">
    <citation type="submission" date="2024-02" db="EMBL/GenBank/DDBJ databases">
        <title>A draft genome for the cacao thread blight pathogen Marasmius crinis-equi.</title>
        <authorList>
            <person name="Cohen S.P."/>
            <person name="Baruah I.K."/>
            <person name="Amoako-Attah I."/>
            <person name="Bukari Y."/>
            <person name="Meinhardt L.W."/>
            <person name="Bailey B.A."/>
        </authorList>
    </citation>
    <scope>NUCLEOTIDE SEQUENCE [LARGE SCALE GENOMIC DNA]</scope>
    <source>
        <strain evidence="2 3">GH-76</strain>
    </source>
</reference>
<dbReference type="Proteomes" id="UP001465976">
    <property type="component" value="Unassembled WGS sequence"/>
</dbReference>
<sequence length="199" mass="21132">MLFMRLLLTILLPLYTLSVSPPSSIGLITPNEDQAKGGIGNGTRLPFGVYDLNVNKYAGLGREVRTSVTYPNGTTRLVDLYGVLKNCTLLLPSRSVGHAIANQDGRYTGHWNITYAMSTSPNESESGNFTLEQTIEVRLNGTTATGSPTPTVAEAFAMRDLGSQPTGSVGLRKTSEASRNIRVATAMVSLAVGLVVAAV</sequence>
<protein>
    <submittedName>
        <fullName evidence="2">Uncharacterized protein</fullName>
    </submittedName>
</protein>
<evidence type="ECO:0000256" key="1">
    <source>
        <dbReference type="SAM" id="SignalP"/>
    </source>
</evidence>
<evidence type="ECO:0000313" key="3">
    <source>
        <dbReference type="Proteomes" id="UP001465976"/>
    </source>
</evidence>
<evidence type="ECO:0000313" key="2">
    <source>
        <dbReference type="EMBL" id="KAL0578580.1"/>
    </source>
</evidence>